<accession>A0AAV5VU73</accession>
<keyword evidence="3 4" id="KW-0349">Heme</keyword>
<comment type="cofactor">
    <cofactor evidence="3">
        <name>heme</name>
        <dbReference type="ChEBI" id="CHEBI:30413"/>
    </cofactor>
</comment>
<keyword evidence="6" id="KW-1185">Reference proteome</keyword>
<dbReference type="SUPFAM" id="SSF48264">
    <property type="entry name" value="Cytochrome P450"/>
    <property type="match status" value="1"/>
</dbReference>
<dbReference type="InterPro" id="IPR017972">
    <property type="entry name" value="Cyt_P450_CS"/>
</dbReference>
<evidence type="ECO:0000256" key="3">
    <source>
        <dbReference type="PIRSR" id="PIRSR602401-1"/>
    </source>
</evidence>
<evidence type="ECO:0000256" key="2">
    <source>
        <dbReference type="ARBA" id="ARBA00023033"/>
    </source>
</evidence>
<dbReference type="InterPro" id="IPR002401">
    <property type="entry name" value="Cyt_P450_E_grp-I"/>
</dbReference>
<dbReference type="GO" id="GO:0005506">
    <property type="term" value="F:iron ion binding"/>
    <property type="evidence" value="ECO:0007669"/>
    <property type="project" value="InterPro"/>
</dbReference>
<dbReference type="PANTHER" id="PTHR24284">
    <property type="entry name" value="CYTOCHROME P450 FAMILY"/>
    <property type="match status" value="1"/>
</dbReference>
<dbReference type="InterPro" id="IPR036396">
    <property type="entry name" value="Cyt_P450_sf"/>
</dbReference>
<name>A0AAV5VU73_9BILA</name>
<dbReference type="PROSITE" id="PS00086">
    <property type="entry name" value="CYTOCHROME_P450"/>
    <property type="match status" value="1"/>
</dbReference>
<dbReference type="EMBL" id="BTSY01000004">
    <property type="protein sequence ID" value="GMT22086.1"/>
    <property type="molecule type" value="Genomic_DNA"/>
</dbReference>
<feature type="binding site" description="axial binding residue" evidence="3">
    <location>
        <position position="100"/>
    </location>
    <ligand>
        <name>heme</name>
        <dbReference type="ChEBI" id="CHEBI:30413"/>
    </ligand>
    <ligandPart>
        <name>Fe</name>
        <dbReference type="ChEBI" id="CHEBI:18248"/>
    </ligandPart>
</feature>
<dbReference type="GO" id="GO:0016705">
    <property type="term" value="F:oxidoreductase activity, acting on paired donors, with incorporation or reduction of molecular oxygen"/>
    <property type="evidence" value="ECO:0007669"/>
    <property type="project" value="InterPro"/>
</dbReference>
<comment type="similarity">
    <text evidence="1 4">Belongs to the cytochrome P450 family.</text>
</comment>
<dbReference type="PANTHER" id="PTHR24284:SF1">
    <property type="entry name" value="CYTOCHROME P450 FAMILY"/>
    <property type="match status" value="1"/>
</dbReference>
<evidence type="ECO:0000256" key="1">
    <source>
        <dbReference type="ARBA" id="ARBA00010617"/>
    </source>
</evidence>
<protein>
    <recommendedName>
        <fullName evidence="7">Cytochrome P450</fullName>
    </recommendedName>
</protein>
<dbReference type="PRINTS" id="PR00463">
    <property type="entry name" value="EP450I"/>
</dbReference>
<evidence type="ECO:0000313" key="5">
    <source>
        <dbReference type="EMBL" id="GMT22086.1"/>
    </source>
</evidence>
<keyword evidence="4" id="KW-0560">Oxidoreductase</keyword>
<proteinExistence type="inferred from homology"/>
<dbReference type="Gene3D" id="1.10.630.10">
    <property type="entry name" value="Cytochrome P450"/>
    <property type="match status" value="1"/>
</dbReference>
<dbReference type="GO" id="GO:0020037">
    <property type="term" value="F:heme binding"/>
    <property type="evidence" value="ECO:0007669"/>
    <property type="project" value="InterPro"/>
</dbReference>
<dbReference type="Pfam" id="PF00067">
    <property type="entry name" value="p450"/>
    <property type="match status" value="1"/>
</dbReference>
<evidence type="ECO:0008006" key="7">
    <source>
        <dbReference type="Google" id="ProtNLM"/>
    </source>
</evidence>
<dbReference type="Proteomes" id="UP001432322">
    <property type="component" value="Unassembled WGS sequence"/>
</dbReference>
<dbReference type="GO" id="GO:0004497">
    <property type="term" value="F:monooxygenase activity"/>
    <property type="evidence" value="ECO:0007669"/>
    <property type="project" value="UniProtKB-KW"/>
</dbReference>
<keyword evidence="3 4" id="KW-0479">Metal-binding</keyword>
<evidence type="ECO:0000313" key="6">
    <source>
        <dbReference type="Proteomes" id="UP001432322"/>
    </source>
</evidence>
<comment type="caution">
    <text evidence="5">The sequence shown here is derived from an EMBL/GenBank/DDBJ whole genome shotgun (WGS) entry which is preliminary data.</text>
</comment>
<feature type="non-terminal residue" evidence="5">
    <location>
        <position position="1"/>
    </location>
</feature>
<sequence>TIVQLQLLFTRACVHEVQRFANILSNNVLRETVRDTIVGGHKIPSGTMVNADIHHVMALDPLFVDPKEFRPERYLTKDGKTLRKDLIDRTIPFSIGKRACAGESLARVELFLCLASMVQHYRILPCAGADIDLEPIPRGILSPKDQNVRLEKAF</sequence>
<dbReference type="InterPro" id="IPR001128">
    <property type="entry name" value="Cyt_P450"/>
</dbReference>
<keyword evidence="3 4" id="KW-0408">Iron</keyword>
<organism evidence="5 6">
    <name type="scientific">Pristionchus fissidentatus</name>
    <dbReference type="NCBI Taxonomy" id="1538716"/>
    <lineage>
        <taxon>Eukaryota</taxon>
        <taxon>Metazoa</taxon>
        <taxon>Ecdysozoa</taxon>
        <taxon>Nematoda</taxon>
        <taxon>Chromadorea</taxon>
        <taxon>Rhabditida</taxon>
        <taxon>Rhabditina</taxon>
        <taxon>Diplogasteromorpha</taxon>
        <taxon>Diplogasteroidea</taxon>
        <taxon>Neodiplogasteridae</taxon>
        <taxon>Pristionchus</taxon>
    </lineage>
</organism>
<evidence type="ECO:0000256" key="4">
    <source>
        <dbReference type="RuleBase" id="RU000461"/>
    </source>
</evidence>
<reference evidence="5" key="1">
    <citation type="submission" date="2023-10" db="EMBL/GenBank/DDBJ databases">
        <title>Genome assembly of Pristionchus species.</title>
        <authorList>
            <person name="Yoshida K."/>
            <person name="Sommer R.J."/>
        </authorList>
    </citation>
    <scope>NUCLEOTIDE SEQUENCE</scope>
    <source>
        <strain evidence="5">RS5133</strain>
    </source>
</reference>
<dbReference type="PRINTS" id="PR00385">
    <property type="entry name" value="P450"/>
</dbReference>
<keyword evidence="2 4" id="KW-0503">Monooxygenase</keyword>
<gene>
    <name evidence="5" type="ORF">PFISCL1PPCAC_13383</name>
</gene>
<dbReference type="AlphaFoldDB" id="A0AAV5VU73"/>